<dbReference type="InterPro" id="IPR010707">
    <property type="entry name" value="DUF1285"/>
</dbReference>
<dbReference type="Pfam" id="PF06938">
    <property type="entry name" value="DUF1285_N"/>
    <property type="match status" value="1"/>
</dbReference>
<dbReference type="Proteomes" id="UP000317839">
    <property type="component" value="Unassembled WGS sequence"/>
</dbReference>
<evidence type="ECO:0000259" key="2">
    <source>
        <dbReference type="Pfam" id="PF21028"/>
    </source>
</evidence>
<dbReference type="InterPro" id="IPR048342">
    <property type="entry name" value="DUF1285_C"/>
</dbReference>
<organism evidence="3 4">
    <name type="scientific">Aliikangiella marina</name>
    <dbReference type="NCBI Taxonomy" id="1712262"/>
    <lineage>
        <taxon>Bacteria</taxon>
        <taxon>Pseudomonadati</taxon>
        <taxon>Pseudomonadota</taxon>
        <taxon>Gammaproteobacteria</taxon>
        <taxon>Oceanospirillales</taxon>
        <taxon>Pleioneaceae</taxon>
        <taxon>Aliikangiella</taxon>
    </lineage>
</organism>
<dbReference type="RefSeq" id="WP_142944155.1">
    <property type="nucleotide sequence ID" value="NZ_VIKR01000007.1"/>
</dbReference>
<feature type="domain" description="DUF1285" evidence="2">
    <location>
        <begin position="84"/>
        <end position="180"/>
    </location>
</feature>
<dbReference type="InterPro" id="IPR023361">
    <property type="entry name" value="DUF1285_beta_roll_sf"/>
</dbReference>
<protein>
    <submittedName>
        <fullName evidence="3">DUF1285 domain-containing protein</fullName>
    </submittedName>
</protein>
<dbReference type="OrthoDB" id="3078366at2"/>
<evidence type="ECO:0000313" key="4">
    <source>
        <dbReference type="Proteomes" id="UP000317839"/>
    </source>
</evidence>
<evidence type="ECO:0000313" key="3">
    <source>
        <dbReference type="EMBL" id="TQV70938.1"/>
    </source>
</evidence>
<keyword evidence="4" id="KW-1185">Reference proteome</keyword>
<comment type="caution">
    <text evidence="3">The sequence shown here is derived from an EMBL/GenBank/DDBJ whole genome shotgun (WGS) entry which is preliminary data.</text>
</comment>
<feature type="domain" description="DUF1285" evidence="1">
    <location>
        <begin position="17"/>
        <end position="81"/>
    </location>
</feature>
<gene>
    <name evidence="3" type="ORF">FLL45_21670</name>
</gene>
<dbReference type="Gene3D" id="2.30.270.10">
    <property type="entry name" value="duf1285 protein"/>
    <property type="match status" value="1"/>
</dbReference>
<dbReference type="Pfam" id="PF21028">
    <property type="entry name" value="DUF1285_C"/>
    <property type="match status" value="1"/>
</dbReference>
<name>A0A545T147_9GAMM</name>
<sequence>MVSSESLLKAADSESLPPVESWNPDFCGEIDLRIDRDGSWFYEGTPIGRRKMQILFSRIIKKENHDYFLVTPVEKVKIQVDWMPFTIVDFEQVTPTKGKGELPYYRFTDNCDNQFDLKKSSQWQIDRAEGHPLPIINVRRNLFASFSRSCYYRLVELAEIIEEGEQSHIQLISNGLTFDLGTINQE</sequence>
<proteinExistence type="predicted"/>
<evidence type="ECO:0000259" key="1">
    <source>
        <dbReference type="Pfam" id="PF06938"/>
    </source>
</evidence>
<dbReference type="EMBL" id="VIKR01000007">
    <property type="protein sequence ID" value="TQV70938.1"/>
    <property type="molecule type" value="Genomic_DNA"/>
</dbReference>
<dbReference type="PIRSF" id="PIRSF029557">
    <property type="entry name" value="UCP029557"/>
    <property type="match status" value="1"/>
</dbReference>
<dbReference type="AlphaFoldDB" id="A0A545T147"/>
<dbReference type="Gene3D" id="3.10.540.10">
    <property type="entry name" value="duf1285 like domain"/>
    <property type="match status" value="1"/>
</dbReference>
<dbReference type="InterPro" id="IPR048341">
    <property type="entry name" value="DUF1285_N"/>
</dbReference>
<reference evidence="3 4" key="1">
    <citation type="submission" date="2019-06" db="EMBL/GenBank/DDBJ databases">
        <title>Draft genome of Aliikangiella marina GYP-15.</title>
        <authorList>
            <person name="Wang G."/>
        </authorList>
    </citation>
    <scope>NUCLEOTIDE SEQUENCE [LARGE SCALE GENOMIC DNA]</scope>
    <source>
        <strain evidence="3 4">GYP-15</strain>
    </source>
</reference>
<accession>A0A545T147</accession>